<proteinExistence type="predicted"/>
<organism evidence="1 2">
    <name type="scientific">Dictyostelium firmibasis</name>
    <dbReference type="NCBI Taxonomy" id="79012"/>
    <lineage>
        <taxon>Eukaryota</taxon>
        <taxon>Amoebozoa</taxon>
        <taxon>Evosea</taxon>
        <taxon>Eumycetozoa</taxon>
        <taxon>Dictyostelia</taxon>
        <taxon>Dictyosteliales</taxon>
        <taxon>Dictyosteliaceae</taxon>
        <taxon>Dictyostelium</taxon>
    </lineage>
</organism>
<dbReference type="EMBL" id="JAVFKY010000003">
    <property type="protein sequence ID" value="KAK5579336.1"/>
    <property type="molecule type" value="Genomic_DNA"/>
</dbReference>
<keyword evidence="2" id="KW-1185">Reference proteome</keyword>
<reference evidence="1 2" key="1">
    <citation type="submission" date="2023-11" db="EMBL/GenBank/DDBJ databases">
        <title>Dfirmibasis_genome.</title>
        <authorList>
            <person name="Edelbroek B."/>
            <person name="Kjellin J."/>
            <person name="Jerlstrom-Hultqvist J."/>
            <person name="Soderbom F."/>
        </authorList>
    </citation>
    <scope>NUCLEOTIDE SEQUENCE [LARGE SCALE GENOMIC DNA]</scope>
    <source>
        <strain evidence="1 2">TNS-C-14</strain>
    </source>
</reference>
<accession>A0AAN7YUJ4</accession>
<evidence type="ECO:0000313" key="2">
    <source>
        <dbReference type="Proteomes" id="UP001344447"/>
    </source>
</evidence>
<comment type="caution">
    <text evidence="1">The sequence shown here is derived from an EMBL/GenBank/DDBJ whole genome shotgun (WGS) entry which is preliminary data.</text>
</comment>
<name>A0AAN7YUJ4_9MYCE</name>
<dbReference type="Proteomes" id="UP001344447">
    <property type="component" value="Unassembled WGS sequence"/>
</dbReference>
<protein>
    <submittedName>
        <fullName evidence="1">Uncharacterized protein</fullName>
    </submittedName>
</protein>
<dbReference type="PANTHER" id="PTHR32142">
    <property type="entry name" value="B BOX-TYPE DOMAIN-CONTAINING PROTEIN-RELATED"/>
    <property type="match status" value="1"/>
</dbReference>
<dbReference type="AlphaFoldDB" id="A0AAN7YUJ4"/>
<gene>
    <name evidence="1" type="ORF">RB653_009018</name>
</gene>
<evidence type="ECO:0000313" key="1">
    <source>
        <dbReference type="EMBL" id="KAK5579336.1"/>
    </source>
</evidence>
<sequence length="1117" mass="131959">MISEIDKKFNANNESIFWRVIHNVYLLKLIIERVEVAVATDMFRQIKFKHITSMESMIEKRQFELLKCKLKANENIELSKLSLQKLFILSNNNNSEITQPIFKEIINLLFEKKKLELLQFDLLSIALEIETKNFPSLSFEIFGTTSLGLSSKKNILENYEVVETLLNEPFSIIILPSIFEWAIVNCSFQMLEILIESPNLIITEQLKNNSISLVFSRDENNRESIIGLLLKNPQLYNKKPNIIPQQQSLCNTIPNILLVDDKDTIKLPEIEKILLLNDSNIINQLLNLHYFKLSKLDKNLEEKIKEIIKNDLSENKIKEIFRVMVIQDIKYYKDYLLKYLEPINHLNIEYFGCVICFSFLNFEPKTFKWVIETITLETAPAVGNKTTKNPFKFSIIKPTIEGMSFDKKKFIIERELESTYEFIEFFTKQSEQLGFRNGEVEQEIKNLLLSSKTSEQYDRVYNSISPNAKLNTSSKQSYPKKWNKILIKLTEWNLDSSNIYVNNKETFDWIIENCDQFLLKEKLRNFSTREIFQFKSLDLIQYAIEKFENSSKTSVLYYPKSLNGDTYFYRNLLYHHTYINAINKCDVDTLKFIDENILNFKLLNNMIESIKNPNGHNYSYLNYYNGYYGNNIDNKKKNVFNLSNKNIEDQEKLVKYLNNSGYKAFDEKTFEKFLIDFELDDDKIKINFNDQFQQYSIKICHNISPTLMLKVINGFSNDFQKKLIPSFSDLDLNLMFTNNSIFSTYDYDSYYEYDLENESEEHPNTVLLLSGDQNPIHVVRCIEILINFFKTTTLTTNTNSKYENDRNVVVLQKLINRLFRCLIKIEDIQFKEVEKTRRLILDNSISLEHSLFHSFYYLNLKSSKLTNYIQNFPFMGNLLKSNNVSNYDSETIYNHNGYDIGKYLKANTFTWEFIFGKGGSNGNNSSYEFVPPFSIVFERLIHEISHLPYFSDNMIENEKDYLSKIFNYNLEYLLTIKRVDLFFDELEYIKKQLYDTTILSGTFPEYLEIPKENQDMSSDFLIDIYNEIPIDVGHYRYFNFSPHVFKFSLFLMNIHTFSVFIKSYSYLSFIDFLSCIDSYKDSEKKKVLGLIIQHSQLINQIINNNNNNINNLKNFFE</sequence>
<dbReference type="PANTHER" id="PTHR32142:SF55">
    <property type="entry name" value="ANKYRIN REPEAT-CONTAINING PROTEIN-RELATED"/>
    <property type="match status" value="1"/>
</dbReference>